<keyword evidence="6 11" id="KW-0808">Transferase</keyword>
<keyword evidence="5 11" id="KW-0444">Lipid biosynthesis</keyword>
<evidence type="ECO:0000259" key="14">
    <source>
        <dbReference type="PROSITE" id="PS52004"/>
    </source>
</evidence>
<evidence type="ECO:0000313" key="15">
    <source>
        <dbReference type="EMBL" id="ETW97025.1"/>
    </source>
</evidence>
<evidence type="ECO:0000256" key="13">
    <source>
        <dbReference type="RuleBase" id="RU003694"/>
    </source>
</evidence>
<evidence type="ECO:0000256" key="7">
    <source>
        <dbReference type="ARBA" id="ARBA00022832"/>
    </source>
</evidence>
<evidence type="ECO:0000256" key="9">
    <source>
        <dbReference type="ARBA" id="ARBA00023160"/>
    </source>
</evidence>
<dbReference type="InterPro" id="IPR020841">
    <property type="entry name" value="PKS_Beta-ketoAc_synthase_dom"/>
</dbReference>
<comment type="similarity">
    <text evidence="2 11 13">Belongs to the thiolase-like superfamily. Beta-ketoacyl-ACP synthases family.</text>
</comment>
<evidence type="ECO:0000256" key="11">
    <source>
        <dbReference type="PIRNR" id="PIRNR000447"/>
    </source>
</evidence>
<dbReference type="PATRIC" id="fig|1429438.4.peg.4655"/>
<name>W4LH32_ENTF1</name>
<evidence type="ECO:0000256" key="8">
    <source>
        <dbReference type="ARBA" id="ARBA00023098"/>
    </source>
</evidence>
<comment type="function">
    <text evidence="11">Involved in the type II fatty acid elongation cycle. Catalyzes the elongation of a wide range of acyl-ACP by the addition of two carbons from malonyl-ACP to an acyl acceptor. Can efficiently catalyze the conversion of palmitoleoyl-ACP (cis-hexadec-9-enoyl-ACP) to cis-vaccenoyl-ACP (cis-octadec-11-enoyl-ACP), an essential step in the thermal regulation of fatty acid composition.</text>
</comment>
<keyword evidence="9 11" id="KW-0275">Fatty acid biosynthesis</keyword>
<dbReference type="GO" id="GO:0006633">
    <property type="term" value="P:fatty acid biosynthetic process"/>
    <property type="evidence" value="ECO:0007669"/>
    <property type="project" value="UniProtKB-UniRule"/>
</dbReference>
<keyword evidence="10 11" id="KW-0012">Acyltransferase</keyword>
<reference evidence="15 16" key="1">
    <citation type="journal article" date="2014" name="Nature">
        <title>An environmental bacterial taxon with a large and distinct metabolic repertoire.</title>
        <authorList>
            <person name="Wilson M.C."/>
            <person name="Mori T."/>
            <person name="Ruckert C."/>
            <person name="Uria A.R."/>
            <person name="Helf M.J."/>
            <person name="Takada K."/>
            <person name="Gernert C."/>
            <person name="Steffens U.A."/>
            <person name="Heycke N."/>
            <person name="Schmitt S."/>
            <person name="Rinke C."/>
            <person name="Helfrich E.J."/>
            <person name="Brachmann A.O."/>
            <person name="Gurgui C."/>
            <person name="Wakimoto T."/>
            <person name="Kracht M."/>
            <person name="Crusemann M."/>
            <person name="Hentschel U."/>
            <person name="Abe I."/>
            <person name="Matsunaga S."/>
            <person name="Kalinowski J."/>
            <person name="Takeyama H."/>
            <person name="Piel J."/>
        </authorList>
    </citation>
    <scope>NUCLEOTIDE SEQUENCE [LARGE SCALE GENOMIC DNA]</scope>
    <source>
        <strain evidence="16">TSY1</strain>
    </source>
</reference>
<organism evidence="15 16">
    <name type="scientific">Entotheonella factor</name>
    <dbReference type="NCBI Taxonomy" id="1429438"/>
    <lineage>
        <taxon>Bacteria</taxon>
        <taxon>Pseudomonadati</taxon>
        <taxon>Nitrospinota/Tectimicrobiota group</taxon>
        <taxon>Candidatus Tectimicrobiota</taxon>
        <taxon>Candidatus Entotheonellia</taxon>
        <taxon>Candidatus Entotheonellales</taxon>
        <taxon>Candidatus Entotheonellaceae</taxon>
        <taxon>Candidatus Entotheonella</taxon>
    </lineage>
</organism>
<keyword evidence="16" id="KW-1185">Reference proteome</keyword>
<dbReference type="PIRSF" id="PIRSF000447">
    <property type="entry name" value="KAS_II"/>
    <property type="match status" value="1"/>
</dbReference>
<dbReference type="EC" id="2.3.1.179" evidence="3 11"/>
<evidence type="ECO:0000256" key="3">
    <source>
        <dbReference type="ARBA" id="ARBA00012356"/>
    </source>
</evidence>
<evidence type="ECO:0000256" key="2">
    <source>
        <dbReference type="ARBA" id="ARBA00008467"/>
    </source>
</evidence>
<gene>
    <name evidence="15" type="ORF">ETSY1_24275</name>
</gene>
<dbReference type="UniPathway" id="UPA00094"/>
<dbReference type="Pfam" id="PF00109">
    <property type="entry name" value="ketoacyl-synt"/>
    <property type="match status" value="1"/>
</dbReference>
<comment type="pathway">
    <text evidence="1 11">Lipid metabolism; fatty acid biosynthesis.</text>
</comment>
<evidence type="ECO:0000256" key="12">
    <source>
        <dbReference type="PIRSR" id="PIRSR000447-1"/>
    </source>
</evidence>
<evidence type="ECO:0000256" key="6">
    <source>
        <dbReference type="ARBA" id="ARBA00022679"/>
    </source>
</evidence>
<dbReference type="NCBIfam" id="NF005589">
    <property type="entry name" value="PRK07314.1"/>
    <property type="match status" value="1"/>
</dbReference>
<dbReference type="HOGENOM" id="CLU_000022_69_2_7"/>
<dbReference type="Gene3D" id="3.40.47.10">
    <property type="match status" value="1"/>
</dbReference>
<feature type="active site" description="For beta-ketoacyl synthase activity" evidence="12">
    <location>
        <position position="154"/>
    </location>
</feature>
<keyword evidence="7" id="KW-0276">Fatty acid metabolism</keyword>
<dbReference type="Pfam" id="PF02801">
    <property type="entry name" value="Ketoacyl-synt_C"/>
    <property type="match status" value="1"/>
</dbReference>
<dbReference type="CDD" id="cd00834">
    <property type="entry name" value="KAS_I_II"/>
    <property type="match status" value="1"/>
</dbReference>
<proteinExistence type="inferred from homology"/>
<feature type="domain" description="Ketosynthase family 3 (KS3)" evidence="14">
    <location>
        <begin position="1"/>
        <end position="401"/>
    </location>
</feature>
<accession>W4LH32</accession>
<dbReference type="Proteomes" id="UP000019141">
    <property type="component" value="Unassembled WGS sequence"/>
</dbReference>
<dbReference type="PANTHER" id="PTHR11712:SF336">
    <property type="entry name" value="3-OXOACYL-[ACYL-CARRIER-PROTEIN] SYNTHASE, MITOCHONDRIAL"/>
    <property type="match status" value="1"/>
</dbReference>
<sequence length="404" mass="42321">MGAVTPLGSRVETIWDRLCQGISGVDVITRFDTKDHDAKIAGEVRDFAPGAYLDKRELRRTDLFVQMALVAAQDAVDDSKFSVSETDASRVGVYIGSAFGGLVALEDVHAKMLRQGPGRISPLFPAMVLGNLASGHVSIRFGAQGPNNSSSTACAAGAHSIGEALHLIRRDVADVMIAGGTEAVITPLAVGAFGNMKALSTRNDDPKAASRPFDRERDGFVMAEGAGILILEELQHALRRGAPIHAEVLGYGSASDAHHITAPCPDGAGAARCMLNALRDAGMSADGIDYINAHATSTPAGDAAETAALKQVFKANAHALPISATKSMTGHLLGAAGAVESIFTVIAVRDKLLPPTINLDTPDPECDLDYVPHKARHMAVRTAMSNAFGFGGTNASLVFRSYAR</sequence>
<dbReference type="SUPFAM" id="SSF53901">
    <property type="entry name" value="Thiolase-like"/>
    <property type="match status" value="2"/>
</dbReference>
<dbReference type="InterPro" id="IPR014030">
    <property type="entry name" value="Ketoacyl_synth_N"/>
</dbReference>
<dbReference type="InterPro" id="IPR016039">
    <property type="entry name" value="Thiolase-like"/>
</dbReference>
<keyword evidence="8" id="KW-0443">Lipid metabolism</keyword>
<comment type="catalytic activity">
    <reaction evidence="11">
        <text>(9Z)-hexadecenoyl-[ACP] + malonyl-[ACP] + H(+) = 3-oxo-(11Z)-octadecenoyl-[ACP] + holo-[ACP] + CO2</text>
        <dbReference type="Rhea" id="RHEA:55040"/>
        <dbReference type="Rhea" id="RHEA-COMP:9623"/>
        <dbReference type="Rhea" id="RHEA-COMP:9685"/>
        <dbReference type="Rhea" id="RHEA-COMP:10800"/>
        <dbReference type="Rhea" id="RHEA-COMP:14074"/>
        <dbReference type="ChEBI" id="CHEBI:15378"/>
        <dbReference type="ChEBI" id="CHEBI:16526"/>
        <dbReference type="ChEBI" id="CHEBI:64479"/>
        <dbReference type="ChEBI" id="CHEBI:78449"/>
        <dbReference type="ChEBI" id="CHEBI:83989"/>
        <dbReference type="ChEBI" id="CHEBI:138538"/>
        <dbReference type="EC" id="2.3.1.179"/>
    </reaction>
</comment>
<evidence type="ECO:0000256" key="5">
    <source>
        <dbReference type="ARBA" id="ARBA00022516"/>
    </source>
</evidence>
<comment type="caution">
    <text evidence="15">The sequence shown here is derived from an EMBL/GenBank/DDBJ whole genome shotgun (WGS) entry which is preliminary data.</text>
</comment>
<dbReference type="PROSITE" id="PS52004">
    <property type="entry name" value="KS3_2"/>
    <property type="match status" value="1"/>
</dbReference>
<dbReference type="InterPro" id="IPR014031">
    <property type="entry name" value="Ketoacyl_synth_C"/>
</dbReference>
<dbReference type="NCBIfam" id="TIGR03150">
    <property type="entry name" value="fabF"/>
    <property type="match status" value="1"/>
</dbReference>
<dbReference type="SMART" id="SM00825">
    <property type="entry name" value="PKS_KS"/>
    <property type="match status" value="1"/>
</dbReference>
<evidence type="ECO:0000313" key="16">
    <source>
        <dbReference type="Proteomes" id="UP000019141"/>
    </source>
</evidence>
<comment type="catalytic activity">
    <reaction evidence="11">
        <text>a fatty acyl-[ACP] + malonyl-[ACP] + H(+) = a 3-oxoacyl-[ACP] + holo-[ACP] + CO2</text>
        <dbReference type="Rhea" id="RHEA:22836"/>
        <dbReference type="Rhea" id="RHEA-COMP:9623"/>
        <dbReference type="Rhea" id="RHEA-COMP:9685"/>
        <dbReference type="Rhea" id="RHEA-COMP:9916"/>
        <dbReference type="Rhea" id="RHEA-COMP:14125"/>
        <dbReference type="ChEBI" id="CHEBI:15378"/>
        <dbReference type="ChEBI" id="CHEBI:16526"/>
        <dbReference type="ChEBI" id="CHEBI:64479"/>
        <dbReference type="ChEBI" id="CHEBI:78449"/>
        <dbReference type="ChEBI" id="CHEBI:78776"/>
        <dbReference type="ChEBI" id="CHEBI:138651"/>
    </reaction>
</comment>
<evidence type="ECO:0000256" key="10">
    <source>
        <dbReference type="ARBA" id="ARBA00023315"/>
    </source>
</evidence>
<protein>
    <recommendedName>
        <fullName evidence="4 11">3-oxoacyl-[acyl-carrier-protein] synthase 2</fullName>
        <ecNumber evidence="3 11">2.3.1.179</ecNumber>
    </recommendedName>
</protein>
<dbReference type="InterPro" id="IPR017568">
    <property type="entry name" value="3-oxoacyl-ACP_synth-2"/>
</dbReference>
<evidence type="ECO:0000256" key="4">
    <source>
        <dbReference type="ARBA" id="ARBA00014657"/>
    </source>
</evidence>
<dbReference type="EMBL" id="AZHW01000717">
    <property type="protein sequence ID" value="ETW97025.1"/>
    <property type="molecule type" value="Genomic_DNA"/>
</dbReference>
<dbReference type="AlphaFoldDB" id="W4LH32"/>
<dbReference type="PANTHER" id="PTHR11712">
    <property type="entry name" value="POLYKETIDE SYNTHASE-RELATED"/>
    <property type="match status" value="1"/>
</dbReference>
<dbReference type="GO" id="GO:0004315">
    <property type="term" value="F:3-oxoacyl-[acyl-carrier-protein] synthase activity"/>
    <property type="evidence" value="ECO:0007669"/>
    <property type="project" value="UniProtKB-UniRule"/>
</dbReference>
<evidence type="ECO:0000256" key="1">
    <source>
        <dbReference type="ARBA" id="ARBA00005194"/>
    </source>
</evidence>
<dbReference type="FunFam" id="3.40.47.10:FF:000009">
    <property type="entry name" value="3-oxoacyl-[acyl-carrier-protein] synthase 2"/>
    <property type="match status" value="1"/>
</dbReference>
<dbReference type="InterPro" id="IPR000794">
    <property type="entry name" value="Beta-ketoacyl_synthase"/>
</dbReference>